<keyword evidence="1" id="KW-0175">Coiled coil</keyword>
<dbReference type="AlphaFoldDB" id="A0A7R9M0R3"/>
<feature type="coiled-coil region" evidence="1">
    <location>
        <begin position="135"/>
        <end position="190"/>
    </location>
</feature>
<reference evidence="2" key="1">
    <citation type="submission" date="2020-11" db="EMBL/GenBank/DDBJ databases">
        <authorList>
            <person name="Tran Van P."/>
        </authorList>
    </citation>
    <scope>NUCLEOTIDE SEQUENCE</scope>
</reference>
<organism evidence="2">
    <name type="scientific">Oppiella nova</name>
    <dbReference type="NCBI Taxonomy" id="334625"/>
    <lineage>
        <taxon>Eukaryota</taxon>
        <taxon>Metazoa</taxon>
        <taxon>Ecdysozoa</taxon>
        <taxon>Arthropoda</taxon>
        <taxon>Chelicerata</taxon>
        <taxon>Arachnida</taxon>
        <taxon>Acari</taxon>
        <taxon>Acariformes</taxon>
        <taxon>Sarcoptiformes</taxon>
        <taxon>Oribatida</taxon>
        <taxon>Brachypylina</taxon>
        <taxon>Oppioidea</taxon>
        <taxon>Oppiidae</taxon>
        <taxon>Oppiella</taxon>
    </lineage>
</organism>
<evidence type="ECO:0000256" key="1">
    <source>
        <dbReference type="SAM" id="Coils"/>
    </source>
</evidence>
<keyword evidence="3" id="KW-1185">Reference proteome</keyword>
<gene>
    <name evidence="2" type="ORF">ONB1V03_LOCUS8197</name>
</gene>
<dbReference type="EMBL" id="CAJPVJ010004546">
    <property type="protein sequence ID" value="CAG2168711.1"/>
    <property type="molecule type" value="Genomic_DNA"/>
</dbReference>
<dbReference type="EMBL" id="OC919371">
    <property type="protein sequence ID" value="CAD7651223.1"/>
    <property type="molecule type" value="Genomic_DNA"/>
</dbReference>
<evidence type="ECO:0000313" key="3">
    <source>
        <dbReference type="Proteomes" id="UP000728032"/>
    </source>
</evidence>
<sequence>MEIDLSTEPTTVYEISLKMSVEEYLCLTGVMTYKFIEGQVLAVIILTTIIALTYHTSASPPVDPEKAPVSTTGPHDCLLDSGSDVVDARPIPAPVASTSSNHTQHTVPLIGSSGHSTVTASVSTYTDTESLSDTISQLELHALILRERLSQMERELRDTLKAYGHKSRHYKELDVKYERILKDLMSAEMQLSMAHKNEDYLMNDIQALRLLVDMLRVENLELRAPDDERLGGMAAIGPESPEYDTRIQALESQNRWLRDQLRDREQVITKLQAQLQELMSHESDTELNSLSLECEISTGANDPSPRLDSLILEAYGTTTGRDIPPSPVPTIVESANEGTGSPVTDDDNGFIDSDIYYDGFDLLYGL</sequence>
<protein>
    <submittedName>
        <fullName evidence="2">Uncharacterized protein</fullName>
    </submittedName>
</protein>
<name>A0A7R9M0R3_9ACAR</name>
<proteinExistence type="predicted"/>
<dbReference type="Proteomes" id="UP000728032">
    <property type="component" value="Unassembled WGS sequence"/>
</dbReference>
<accession>A0A7R9M0R3</accession>
<evidence type="ECO:0000313" key="2">
    <source>
        <dbReference type="EMBL" id="CAD7651223.1"/>
    </source>
</evidence>